<evidence type="ECO:0000313" key="2">
    <source>
        <dbReference type="Proteomes" id="UP000823388"/>
    </source>
</evidence>
<protein>
    <submittedName>
        <fullName evidence="1">Uncharacterized protein</fullName>
    </submittedName>
</protein>
<accession>A0A8T0UWI2</accession>
<dbReference type="EMBL" id="CM029041">
    <property type="protein sequence ID" value="KAG2626405.1"/>
    <property type="molecule type" value="Genomic_DNA"/>
</dbReference>
<keyword evidence="2" id="KW-1185">Reference proteome</keyword>
<comment type="caution">
    <text evidence="1">The sequence shown here is derived from an EMBL/GenBank/DDBJ whole genome shotgun (WGS) entry which is preliminary data.</text>
</comment>
<reference evidence="1" key="1">
    <citation type="submission" date="2020-05" db="EMBL/GenBank/DDBJ databases">
        <title>WGS assembly of Panicum virgatum.</title>
        <authorList>
            <person name="Lovell J.T."/>
            <person name="Jenkins J."/>
            <person name="Shu S."/>
            <person name="Juenger T.E."/>
            <person name="Schmutz J."/>
        </authorList>
    </citation>
    <scope>NUCLEOTIDE SEQUENCE</scope>
    <source>
        <strain evidence="1">AP13</strain>
    </source>
</reference>
<dbReference type="Proteomes" id="UP000823388">
    <property type="component" value="Chromosome 3K"/>
</dbReference>
<gene>
    <name evidence="1" type="ORF">PVAP13_3KG358900</name>
</gene>
<dbReference type="AlphaFoldDB" id="A0A8T0UWI2"/>
<sequence>MPVLPAPPRRRRSSALPAKEYQLRTKQGPPRAIREEMGNRGCLRSCAMLPSLLPVHEGRRSAAPNIRARACALLPCILLRPFSNTRPSPSLHHGCAMPGRSSREQRPYLAEAARSSGHTWPMGVTGLLHAPLIPNFSLD</sequence>
<proteinExistence type="predicted"/>
<organism evidence="1 2">
    <name type="scientific">Panicum virgatum</name>
    <name type="common">Blackwell switchgrass</name>
    <dbReference type="NCBI Taxonomy" id="38727"/>
    <lineage>
        <taxon>Eukaryota</taxon>
        <taxon>Viridiplantae</taxon>
        <taxon>Streptophyta</taxon>
        <taxon>Embryophyta</taxon>
        <taxon>Tracheophyta</taxon>
        <taxon>Spermatophyta</taxon>
        <taxon>Magnoliopsida</taxon>
        <taxon>Liliopsida</taxon>
        <taxon>Poales</taxon>
        <taxon>Poaceae</taxon>
        <taxon>PACMAD clade</taxon>
        <taxon>Panicoideae</taxon>
        <taxon>Panicodae</taxon>
        <taxon>Paniceae</taxon>
        <taxon>Panicinae</taxon>
        <taxon>Panicum</taxon>
        <taxon>Panicum sect. Hiantes</taxon>
    </lineage>
</organism>
<evidence type="ECO:0000313" key="1">
    <source>
        <dbReference type="EMBL" id="KAG2626405.1"/>
    </source>
</evidence>
<name>A0A8T0UWI2_PANVG</name>